<dbReference type="EMBL" id="JAIWYP010000007">
    <property type="protein sequence ID" value="KAH3795312.1"/>
    <property type="molecule type" value="Genomic_DNA"/>
</dbReference>
<dbReference type="AlphaFoldDB" id="A0A9D4FBP9"/>
<keyword evidence="2" id="KW-1185">Reference proteome</keyword>
<evidence type="ECO:0000313" key="2">
    <source>
        <dbReference type="Proteomes" id="UP000828390"/>
    </source>
</evidence>
<reference evidence="1" key="2">
    <citation type="submission" date="2020-11" db="EMBL/GenBank/DDBJ databases">
        <authorList>
            <person name="McCartney M.A."/>
            <person name="Auch B."/>
            <person name="Kono T."/>
            <person name="Mallez S."/>
            <person name="Becker A."/>
            <person name="Gohl D.M."/>
            <person name="Silverstein K.A.T."/>
            <person name="Koren S."/>
            <person name="Bechman K.B."/>
            <person name="Herman A."/>
            <person name="Abrahante J.E."/>
            <person name="Garbe J."/>
        </authorList>
    </citation>
    <scope>NUCLEOTIDE SEQUENCE</scope>
    <source>
        <strain evidence="1">Duluth1</strain>
        <tissue evidence="1">Whole animal</tissue>
    </source>
</reference>
<organism evidence="1 2">
    <name type="scientific">Dreissena polymorpha</name>
    <name type="common">Zebra mussel</name>
    <name type="synonym">Mytilus polymorpha</name>
    <dbReference type="NCBI Taxonomy" id="45954"/>
    <lineage>
        <taxon>Eukaryota</taxon>
        <taxon>Metazoa</taxon>
        <taxon>Spiralia</taxon>
        <taxon>Lophotrochozoa</taxon>
        <taxon>Mollusca</taxon>
        <taxon>Bivalvia</taxon>
        <taxon>Autobranchia</taxon>
        <taxon>Heteroconchia</taxon>
        <taxon>Euheterodonta</taxon>
        <taxon>Imparidentia</taxon>
        <taxon>Neoheterodontei</taxon>
        <taxon>Myida</taxon>
        <taxon>Dreissenoidea</taxon>
        <taxon>Dreissenidae</taxon>
        <taxon>Dreissena</taxon>
    </lineage>
</organism>
<reference evidence="1" key="1">
    <citation type="journal article" date="2019" name="bioRxiv">
        <title>The Genome of the Zebra Mussel, Dreissena polymorpha: A Resource for Invasive Species Research.</title>
        <authorList>
            <person name="McCartney M.A."/>
            <person name="Auch B."/>
            <person name="Kono T."/>
            <person name="Mallez S."/>
            <person name="Zhang Y."/>
            <person name="Obille A."/>
            <person name="Becker A."/>
            <person name="Abrahante J.E."/>
            <person name="Garbe J."/>
            <person name="Badalamenti J.P."/>
            <person name="Herman A."/>
            <person name="Mangelson H."/>
            <person name="Liachko I."/>
            <person name="Sullivan S."/>
            <person name="Sone E.D."/>
            <person name="Koren S."/>
            <person name="Silverstein K.A.T."/>
            <person name="Beckman K.B."/>
            <person name="Gohl D.M."/>
        </authorList>
    </citation>
    <scope>NUCLEOTIDE SEQUENCE</scope>
    <source>
        <strain evidence="1">Duluth1</strain>
        <tissue evidence="1">Whole animal</tissue>
    </source>
</reference>
<accession>A0A9D4FBP9</accession>
<gene>
    <name evidence="1" type="ORF">DPMN_148862</name>
</gene>
<proteinExistence type="predicted"/>
<comment type="caution">
    <text evidence="1">The sequence shown here is derived from an EMBL/GenBank/DDBJ whole genome shotgun (WGS) entry which is preliminary data.</text>
</comment>
<dbReference type="Proteomes" id="UP000828390">
    <property type="component" value="Unassembled WGS sequence"/>
</dbReference>
<name>A0A9D4FBP9_DREPO</name>
<sequence>MAAGSQRSFTMENHTDIHTLLHIVTNRSSATLTLSTSSSRSRSTIYAEKQAKAEAATFKITFLQQEAELRKKQAILKKQQALAQSKKSGYKRQK</sequence>
<protein>
    <submittedName>
        <fullName evidence="1">Uncharacterized protein</fullName>
    </submittedName>
</protein>
<evidence type="ECO:0000313" key="1">
    <source>
        <dbReference type="EMBL" id="KAH3795312.1"/>
    </source>
</evidence>